<feature type="region of interest" description="Disordered" evidence="1">
    <location>
        <begin position="1"/>
        <end position="23"/>
    </location>
</feature>
<dbReference type="PANTHER" id="PTHR31286:SF179">
    <property type="entry name" value="RNASE H TYPE-1 DOMAIN-CONTAINING PROTEIN"/>
    <property type="match status" value="1"/>
</dbReference>
<dbReference type="EMBL" id="JANAVB010022597">
    <property type="protein sequence ID" value="KAJ6823798.1"/>
    <property type="molecule type" value="Genomic_DNA"/>
</dbReference>
<dbReference type="Pfam" id="PF14111">
    <property type="entry name" value="DUF4283"/>
    <property type="match status" value="1"/>
</dbReference>
<evidence type="ECO:0000259" key="2">
    <source>
        <dbReference type="Pfam" id="PF14111"/>
    </source>
</evidence>
<evidence type="ECO:0000313" key="4">
    <source>
        <dbReference type="Proteomes" id="UP001140949"/>
    </source>
</evidence>
<name>A0AAX6G642_IRIPA</name>
<protein>
    <recommendedName>
        <fullName evidence="2">DUF4283 domain-containing protein</fullName>
    </recommendedName>
</protein>
<evidence type="ECO:0000256" key="1">
    <source>
        <dbReference type="SAM" id="MobiDB-lite"/>
    </source>
</evidence>
<dbReference type="Proteomes" id="UP001140949">
    <property type="component" value="Unassembled WGS sequence"/>
</dbReference>
<gene>
    <name evidence="3" type="ORF">M6B38_129030</name>
</gene>
<comment type="caution">
    <text evidence="3">The sequence shown here is derived from an EMBL/GenBank/DDBJ whole genome shotgun (WGS) entry which is preliminary data.</text>
</comment>
<feature type="domain" description="DUF4283" evidence="2">
    <location>
        <begin position="47"/>
        <end position="125"/>
    </location>
</feature>
<dbReference type="PANTHER" id="PTHR31286">
    <property type="entry name" value="GLYCINE-RICH CELL WALL STRUCTURAL PROTEIN 1.8-LIKE"/>
    <property type="match status" value="1"/>
</dbReference>
<sequence>MPLHAAGDPLPCHREPSSVPPCPSSTFEGAPAVSFSEAVVDALAAPFRFALVKNFSHDRPPIEAVRKVFGAFRLNGPISVGVISPKLLMLHPSSEADFLRLRSKDVWFVANAPTRVFRWSPDFSADRESPIAPIWVAFPGLPQHLFAKPAMFSIAACIGTPLQIDKVTEIHSRPSRACIQVEMDTSIPLPSKLRAIAFGNSIWQPIEYEHVPKYCSECFHRGYSSSSCKRASRAVDSSAIADINPGIANATNTSTSAS</sequence>
<reference evidence="3" key="2">
    <citation type="submission" date="2023-04" db="EMBL/GenBank/DDBJ databases">
        <authorList>
            <person name="Bruccoleri R.E."/>
            <person name="Oakeley E.J."/>
            <person name="Faust A.-M."/>
            <person name="Dessus-Babus S."/>
            <person name="Altorfer M."/>
            <person name="Burckhardt D."/>
            <person name="Oertli M."/>
            <person name="Naumann U."/>
            <person name="Petersen F."/>
            <person name="Wong J."/>
        </authorList>
    </citation>
    <scope>NUCLEOTIDE SEQUENCE</scope>
    <source>
        <strain evidence="3">GSM-AAB239-AS_SAM_17_03QT</strain>
        <tissue evidence="3">Leaf</tissue>
    </source>
</reference>
<dbReference type="InterPro" id="IPR040256">
    <property type="entry name" value="At4g02000-like"/>
</dbReference>
<proteinExistence type="predicted"/>
<evidence type="ECO:0000313" key="3">
    <source>
        <dbReference type="EMBL" id="KAJ6823798.1"/>
    </source>
</evidence>
<reference evidence="3" key="1">
    <citation type="journal article" date="2023" name="GigaByte">
        <title>Genome assembly of the bearded iris, Iris pallida Lam.</title>
        <authorList>
            <person name="Bruccoleri R.E."/>
            <person name="Oakeley E.J."/>
            <person name="Faust A.M.E."/>
            <person name="Altorfer M."/>
            <person name="Dessus-Babus S."/>
            <person name="Burckhardt D."/>
            <person name="Oertli M."/>
            <person name="Naumann U."/>
            <person name="Petersen F."/>
            <person name="Wong J."/>
        </authorList>
    </citation>
    <scope>NUCLEOTIDE SEQUENCE</scope>
    <source>
        <strain evidence="3">GSM-AAB239-AS_SAM_17_03QT</strain>
    </source>
</reference>
<keyword evidence="4" id="KW-1185">Reference proteome</keyword>
<dbReference type="AlphaFoldDB" id="A0AAX6G642"/>
<accession>A0AAX6G642</accession>
<dbReference type="InterPro" id="IPR025558">
    <property type="entry name" value="DUF4283"/>
</dbReference>
<organism evidence="3 4">
    <name type="scientific">Iris pallida</name>
    <name type="common">Sweet iris</name>
    <dbReference type="NCBI Taxonomy" id="29817"/>
    <lineage>
        <taxon>Eukaryota</taxon>
        <taxon>Viridiplantae</taxon>
        <taxon>Streptophyta</taxon>
        <taxon>Embryophyta</taxon>
        <taxon>Tracheophyta</taxon>
        <taxon>Spermatophyta</taxon>
        <taxon>Magnoliopsida</taxon>
        <taxon>Liliopsida</taxon>
        <taxon>Asparagales</taxon>
        <taxon>Iridaceae</taxon>
        <taxon>Iridoideae</taxon>
        <taxon>Irideae</taxon>
        <taxon>Iris</taxon>
    </lineage>
</organism>